<evidence type="ECO:0000313" key="3">
    <source>
        <dbReference type="Proteomes" id="UP001178508"/>
    </source>
</evidence>
<reference evidence="2" key="1">
    <citation type="submission" date="2023-08" db="EMBL/GenBank/DDBJ databases">
        <authorList>
            <person name="Alioto T."/>
            <person name="Alioto T."/>
            <person name="Gomez Garrido J."/>
        </authorList>
    </citation>
    <scope>NUCLEOTIDE SEQUENCE</scope>
</reference>
<feature type="region of interest" description="Disordered" evidence="1">
    <location>
        <begin position="85"/>
        <end position="134"/>
    </location>
</feature>
<dbReference type="Gene3D" id="3.40.50.12690">
    <property type="match status" value="1"/>
</dbReference>
<dbReference type="AlphaFoldDB" id="A0AAV1EXN6"/>
<dbReference type="EMBL" id="OY660866">
    <property type="protein sequence ID" value="CAJ1053441.1"/>
    <property type="molecule type" value="Genomic_DNA"/>
</dbReference>
<keyword evidence="3" id="KW-1185">Reference proteome</keyword>
<dbReference type="Proteomes" id="UP001178508">
    <property type="component" value="Chromosome 3"/>
</dbReference>
<proteinExistence type="predicted"/>
<protein>
    <submittedName>
        <fullName evidence="2">Unnamed protein product</fullName>
    </submittedName>
</protein>
<evidence type="ECO:0000256" key="1">
    <source>
        <dbReference type="SAM" id="MobiDB-lite"/>
    </source>
</evidence>
<evidence type="ECO:0000313" key="2">
    <source>
        <dbReference type="EMBL" id="CAJ1053441.1"/>
    </source>
</evidence>
<gene>
    <name evidence="2" type="ORF">XNOV1_A020937</name>
</gene>
<accession>A0AAV1EXN6</accession>
<organism evidence="2 3">
    <name type="scientific">Xyrichtys novacula</name>
    <name type="common">Pearly razorfish</name>
    <name type="synonym">Hemipteronotus novacula</name>
    <dbReference type="NCBI Taxonomy" id="13765"/>
    <lineage>
        <taxon>Eukaryota</taxon>
        <taxon>Metazoa</taxon>
        <taxon>Chordata</taxon>
        <taxon>Craniata</taxon>
        <taxon>Vertebrata</taxon>
        <taxon>Euteleostomi</taxon>
        <taxon>Actinopterygii</taxon>
        <taxon>Neopterygii</taxon>
        <taxon>Teleostei</taxon>
        <taxon>Neoteleostei</taxon>
        <taxon>Acanthomorphata</taxon>
        <taxon>Eupercaria</taxon>
        <taxon>Labriformes</taxon>
        <taxon>Labridae</taxon>
        <taxon>Xyrichtys</taxon>
    </lineage>
</organism>
<feature type="compositionally biased region" description="Polar residues" evidence="1">
    <location>
        <begin position="85"/>
        <end position="102"/>
    </location>
</feature>
<sequence>MEATAIDASLPAEVGQQFKRAQKKIADLLEDIGRLSDELQRKDSLLATFKSRLPALSSWLEGTQTGKLPHHSTAAALSDTVVWEPSSSTCQRPPSSTPNKGTPWSEPLGQGPADHEASLRDAAPPLTDTTAFPPLMAAPCHPAPCRPAPCHSPPSPRPSAQRRQLLKDAVQWHTGRPHPQAPDGEDGSTEPAAPLRQQAMTLVIGDSTIRNVRLRGAFTLSFPSTTVADITEKIPSALNSHPQVNRVLIHVDTNDTSRQAFKA</sequence>
<name>A0AAV1EXN6_XYRNO</name>